<dbReference type="PROSITE" id="PS00107">
    <property type="entry name" value="PROTEIN_KINASE_ATP"/>
    <property type="match status" value="1"/>
</dbReference>
<dbReference type="PROSITE" id="PS50011">
    <property type="entry name" value="PROTEIN_KINASE_DOM"/>
    <property type="match status" value="1"/>
</dbReference>
<dbReference type="InterPro" id="IPR000961">
    <property type="entry name" value="AGC-kinase_C"/>
</dbReference>
<dbReference type="GO" id="GO:0005634">
    <property type="term" value="C:nucleus"/>
    <property type="evidence" value="ECO:0000318"/>
    <property type="project" value="GO_Central"/>
</dbReference>
<evidence type="ECO:0000313" key="13">
    <source>
        <dbReference type="Proteomes" id="UP000186698"/>
    </source>
</evidence>
<dbReference type="OrthoDB" id="354826at2759"/>
<dbReference type="InterPro" id="IPR008271">
    <property type="entry name" value="Ser/Thr_kinase_AS"/>
</dbReference>
<gene>
    <name evidence="14" type="primary">LOC121397121</name>
</gene>
<feature type="domain" description="Protein kinase" evidence="11">
    <location>
        <begin position="210"/>
        <end position="458"/>
    </location>
</feature>
<protein>
    <submittedName>
        <fullName evidence="14">Serine/threonine-protein kinase N2-like isoform X1</fullName>
    </submittedName>
</protein>
<keyword evidence="2" id="KW-0597">Phosphoprotein</keyword>
<dbReference type="Gene3D" id="1.10.287.160">
    <property type="entry name" value="HR1 repeat"/>
    <property type="match status" value="1"/>
</dbReference>
<evidence type="ECO:0000259" key="12">
    <source>
        <dbReference type="PROSITE" id="PS51285"/>
    </source>
</evidence>
<dbReference type="GO" id="GO:0005524">
    <property type="term" value="F:ATP binding"/>
    <property type="evidence" value="ECO:0007669"/>
    <property type="project" value="UniProtKB-UniRule"/>
</dbReference>
<dbReference type="PROSITE" id="PS51285">
    <property type="entry name" value="AGC_KINASE_CTER"/>
    <property type="match status" value="1"/>
</dbReference>
<evidence type="ECO:0000256" key="10">
    <source>
        <dbReference type="SAM" id="MobiDB-lite"/>
    </source>
</evidence>
<keyword evidence="3" id="KW-0808">Transferase</keyword>
<evidence type="ECO:0000256" key="7">
    <source>
        <dbReference type="ARBA" id="ARBA00047272"/>
    </source>
</evidence>
<dbReference type="SUPFAM" id="SSF56112">
    <property type="entry name" value="Protein kinase-like (PK-like)"/>
    <property type="match status" value="1"/>
</dbReference>
<evidence type="ECO:0000313" key="14">
    <source>
        <dbReference type="RefSeq" id="XP_041429202.1"/>
    </source>
</evidence>
<evidence type="ECO:0000256" key="4">
    <source>
        <dbReference type="ARBA" id="ARBA00022741"/>
    </source>
</evidence>
<dbReference type="InterPro" id="IPR011009">
    <property type="entry name" value="Kinase-like_dom_sf"/>
</dbReference>
<dbReference type="SUPFAM" id="SSF46585">
    <property type="entry name" value="HR1 repeat"/>
    <property type="match status" value="1"/>
</dbReference>
<dbReference type="InterPro" id="IPR017441">
    <property type="entry name" value="Protein_kinase_ATP_BS"/>
</dbReference>
<evidence type="ECO:0000256" key="6">
    <source>
        <dbReference type="ARBA" id="ARBA00022840"/>
    </source>
</evidence>
<dbReference type="GO" id="GO:0004674">
    <property type="term" value="F:protein serine/threonine kinase activity"/>
    <property type="evidence" value="ECO:0000318"/>
    <property type="project" value="GO_Central"/>
</dbReference>
<proteinExistence type="predicted"/>
<evidence type="ECO:0000256" key="8">
    <source>
        <dbReference type="ARBA" id="ARBA00047470"/>
    </source>
</evidence>
<feature type="domain" description="AGC-kinase C-terminal" evidence="12">
    <location>
        <begin position="459"/>
        <end position="520"/>
    </location>
</feature>
<keyword evidence="4 9" id="KW-0547">Nucleotide-binding</keyword>
<comment type="catalytic activity">
    <reaction evidence="8">
        <text>L-seryl-[protein] + ATP = O-phospho-L-seryl-[protein] + ADP + H(+)</text>
        <dbReference type="Rhea" id="RHEA:17989"/>
        <dbReference type="Rhea" id="RHEA-COMP:9863"/>
        <dbReference type="Rhea" id="RHEA-COMP:11604"/>
        <dbReference type="ChEBI" id="CHEBI:15378"/>
        <dbReference type="ChEBI" id="CHEBI:29999"/>
        <dbReference type="ChEBI" id="CHEBI:30616"/>
        <dbReference type="ChEBI" id="CHEBI:83421"/>
        <dbReference type="ChEBI" id="CHEBI:456216"/>
        <dbReference type="EC" id="2.7.11.13"/>
    </reaction>
</comment>
<dbReference type="AlphaFoldDB" id="A0A8J1LI49"/>
<dbReference type="Pfam" id="PF00069">
    <property type="entry name" value="Pkinase"/>
    <property type="match status" value="1"/>
</dbReference>
<evidence type="ECO:0000259" key="11">
    <source>
        <dbReference type="PROSITE" id="PS50011"/>
    </source>
</evidence>
<keyword evidence="6 9" id="KW-0067">ATP-binding</keyword>
<dbReference type="SMART" id="SM00220">
    <property type="entry name" value="S_TKc"/>
    <property type="match status" value="1"/>
</dbReference>
<dbReference type="PANTHER" id="PTHR24351">
    <property type="entry name" value="RIBOSOMAL PROTEIN S6 KINASE"/>
    <property type="match status" value="1"/>
</dbReference>
<evidence type="ECO:0000256" key="2">
    <source>
        <dbReference type="ARBA" id="ARBA00022553"/>
    </source>
</evidence>
<dbReference type="Gene3D" id="3.30.200.20">
    <property type="entry name" value="Phosphorylase Kinase, domain 1"/>
    <property type="match status" value="1"/>
</dbReference>
<dbReference type="Proteomes" id="UP000186698">
    <property type="component" value="Chromosome 8L"/>
</dbReference>
<dbReference type="RefSeq" id="XP_041429202.1">
    <property type="nucleotide sequence ID" value="XM_041573268.1"/>
</dbReference>
<dbReference type="InterPro" id="IPR036274">
    <property type="entry name" value="HR1_rpt_sf"/>
</dbReference>
<comment type="catalytic activity">
    <reaction evidence="7">
        <text>L-threonyl-[protein] + ATP = O-phospho-L-threonyl-[protein] + ADP + H(+)</text>
        <dbReference type="Rhea" id="RHEA:46608"/>
        <dbReference type="Rhea" id="RHEA-COMP:11060"/>
        <dbReference type="Rhea" id="RHEA-COMP:11605"/>
        <dbReference type="ChEBI" id="CHEBI:15378"/>
        <dbReference type="ChEBI" id="CHEBI:30013"/>
        <dbReference type="ChEBI" id="CHEBI:30616"/>
        <dbReference type="ChEBI" id="CHEBI:61977"/>
        <dbReference type="ChEBI" id="CHEBI:456216"/>
        <dbReference type="EC" id="2.7.11.13"/>
    </reaction>
</comment>
<dbReference type="GO" id="GO:0007165">
    <property type="term" value="P:signal transduction"/>
    <property type="evidence" value="ECO:0007669"/>
    <property type="project" value="InterPro"/>
</dbReference>
<dbReference type="PROSITE" id="PS00108">
    <property type="entry name" value="PROTEIN_KINASE_ST"/>
    <property type="match status" value="1"/>
</dbReference>
<dbReference type="InterPro" id="IPR000719">
    <property type="entry name" value="Prot_kinase_dom"/>
</dbReference>
<dbReference type="GO" id="GO:0005737">
    <property type="term" value="C:cytoplasm"/>
    <property type="evidence" value="ECO:0000318"/>
    <property type="project" value="GO_Central"/>
</dbReference>
<dbReference type="SMART" id="SM00742">
    <property type="entry name" value="Hr1"/>
    <property type="match status" value="1"/>
</dbReference>
<keyword evidence="13" id="KW-1185">Reference proteome</keyword>
<reference evidence="14" key="1">
    <citation type="submission" date="2025-08" db="UniProtKB">
        <authorList>
            <consortium name="RefSeq"/>
        </authorList>
    </citation>
    <scope>IDENTIFICATION</scope>
    <source>
        <strain evidence="14">J_2021</strain>
        <tissue evidence="14">Erythrocytes</tissue>
    </source>
</reference>
<evidence type="ECO:0000256" key="3">
    <source>
        <dbReference type="ARBA" id="ARBA00022679"/>
    </source>
</evidence>
<evidence type="ECO:0000256" key="9">
    <source>
        <dbReference type="PROSITE-ProRule" id="PRU10141"/>
    </source>
</evidence>
<organism evidence="13 14">
    <name type="scientific">Xenopus laevis</name>
    <name type="common">African clawed frog</name>
    <dbReference type="NCBI Taxonomy" id="8355"/>
    <lineage>
        <taxon>Eukaryota</taxon>
        <taxon>Metazoa</taxon>
        <taxon>Chordata</taxon>
        <taxon>Craniata</taxon>
        <taxon>Vertebrata</taxon>
        <taxon>Euteleostomi</taxon>
        <taxon>Amphibia</taxon>
        <taxon>Batrachia</taxon>
        <taxon>Anura</taxon>
        <taxon>Pipoidea</taxon>
        <taxon>Pipidae</taxon>
        <taxon>Xenopodinae</taxon>
        <taxon>Xenopus</taxon>
        <taxon>Xenopus</taxon>
    </lineage>
</organism>
<dbReference type="GO" id="GO:0004697">
    <property type="term" value="F:diacylglycerol-dependent serine/threonine kinase activity"/>
    <property type="evidence" value="ECO:0007669"/>
    <property type="project" value="UniProtKB-EC"/>
</dbReference>
<dbReference type="Gene3D" id="1.10.510.10">
    <property type="entry name" value="Transferase(Phosphotransferase) domain 1"/>
    <property type="match status" value="1"/>
</dbReference>
<keyword evidence="5" id="KW-0418">Kinase</keyword>
<dbReference type="KEGG" id="xla:121397121"/>
<accession>A0A8J1LI49</accession>
<evidence type="ECO:0000256" key="5">
    <source>
        <dbReference type="ARBA" id="ARBA00022777"/>
    </source>
</evidence>
<keyword evidence="1" id="KW-0723">Serine/threonine-protein kinase</keyword>
<dbReference type="FunFam" id="1.10.510.10:FF:000210">
    <property type="entry name" value="Non-specific serine/threonine protein kinase"/>
    <property type="match status" value="1"/>
</dbReference>
<name>A0A8J1LI49_XENLA</name>
<sequence length="520" mass="58142">MFISHYRSLKMGVRNSCIRATNPDNHEVLSPKLCDMQPRLHLLANKEQVMGEIKKEMRIAAGAEKLYRVTSDKETLVRLRKFMKESGKKLKILYATLQNLNVAIAQKDPEIHPGSPHDPPTNAPEDSCVRDESPEVALTPEEPATTSERDTTAQDPAPALPLAVTEGSEMSADEVNIGSTHPENTAEDFPPAVTTEPEVLHLTNCTLQDFTQRGFLGEGGFGKVLHVQHTASKRSYALKILKKQKITTLRDVERILVEKRVALTAAVHPFTVDLHATFQSDHHLFFLMEYVAGGCLRTLLERERKFGQRRTTFYAACTVLAISYLHENGIIHRDLKPENLLLDSNGYIKLADFGLCKDGIGYGDRTRSLTGTYDYMAPEVLSRLPYSRSADWWSLGIVIFEMLVGDLPWMRPSIGVVCPKFLAEDAAILISGLLQLDPWMRLGSSEEDAGELMFHHFFRGIDWLALVQRKLQPPFIPEDVGLSDDGPCYEHLLLTPPSEGSLAIRKEIADAFGSFDYSAI</sequence>
<feature type="region of interest" description="Disordered" evidence="10">
    <location>
        <begin position="108"/>
        <end position="191"/>
    </location>
</feature>
<feature type="binding site" evidence="9">
    <location>
        <position position="239"/>
    </location>
    <ligand>
        <name>ATP</name>
        <dbReference type="ChEBI" id="CHEBI:30616"/>
    </ligand>
</feature>
<evidence type="ECO:0000256" key="1">
    <source>
        <dbReference type="ARBA" id="ARBA00022527"/>
    </source>
</evidence>
<dbReference type="InterPro" id="IPR011072">
    <property type="entry name" value="HR1_rho-bd"/>
</dbReference>
<dbReference type="GeneID" id="121397121"/>